<dbReference type="InterPro" id="IPR000792">
    <property type="entry name" value="Tscrpt_reg_LuxR_C"/>
</dbReference>
<feature type="domain" description="HTH luxR-type" evidence="7">
    <location>
        <begin position="178"/>
        <end position="243"/>
    </location>
</feature>
<keyword evidence="1 5" id="KW-0597">Phosphoprotein</keyword>
<dbReference type="SMART" id="SM00448">
    <property type="entry name" value="REC"/>
    <property type="match status" value="1"/>
</dbReference>
<feature type="modified residue" description="4-aspartylphosphate" evidence="5">
    <location>
        <position position="82"/>
    </location>
</feature>
<dbReference type="GO" id="GO:0000160">
    <property type="term" value="P:phosphorelay signal transduction system"/>
    <property type="evidence" value="ECO:0007669"/>
    <property type="project" value="InterPro"/>
</dbReference>
<feature type="compositionally biased region" description="Gly residues" evidence="6">
    <location>
        <begin position="9"/>
        <end position="23"/>
    </location>
</feature>
<keyword evidence="4" id="KW-0804">Transcription</keyword>
<dbReference type="SUPFAM" id="SSF46894">
    <property type="entry name" value="C-terminal effector domain of the bipartite response regulators"/>
    <property type="match status" value="1"/>
</dbReference>
<dbReference type="Gene3D" id="3.40.50.2300">
    <property type="match status" value="1"/>
</dbReference>
<protein>
    <submittedName>
        <fullName evidence="9">Two component transcriptional regulator, LuxR family</fullName>
    </submittedName>
</protein>
<dbReference type="PROSITE" id="PS50043">
    <property type="entry name" value="HTH_LUXR_2"/>
    <property type="match status" value="1"/>
</dbReference>
<evidence type="ECO:0000256" key="3">
    <source>
        <dbReference type="ARBA" id="ARBA00023125"/>
    </source>
</evidence>
<proteinExistence type="predicted"/>
<dbReference type="PANTHER" id="PTHR43214">
    <property type="entry name" value="TWO-COMPONENT RESPONSE REGULATOR"/>
    <property type="match status" value="1"/>
</dbReference>
<name>A8LVM8_SALAI</name>
<feature type="domain" description="Response regulatory" evidence="8">
    <location>
        <begin position="31"/>
        <end position="147"/>
    </location>
</feature>
<dbReference type="InterPro" id="IPR039420">
    <property type="entry name" value="WalR-like"/>
</dbReference>
<dbReference type="Pfam" id="PF00196">
    <property type="entry name" value="GerE"/>
    <property type="match status" value="1"/>
</dbReference>
<dbReference type="EMBL" id="CP000850">
    <property type="protein sequence ID" value="ABV97496.1"/>
    <property type="molecule type" value="Genomic_DNA"/>
</dbReference>
<organism evidence="9">
    <name type="scientific">Salinispora arenicola (strain CNS-205)</name>
    <dbReference type="NCBI Taxonomy" id="391037"/>
    <lineage>
        <taxon>Bacteria</taxon>
        <taxon>Bacillati</taxon>
        <taxon>Actinomycetota</taxon>
        <taxon>Actinomycetes</taxon>
        <taxon>Micromonosporales</taxon>
        <taxon>Micromonosporaceae</taxon>
        <taxon>Salinispora</taxon>
    </lineage>
</organism>
<evidence type="ECO:0000259" key="7">
    <source>
        <dbReference type="PROSITE" id="PS50043"/>
    </source>
</evidence>
<evidence type="ECO:0000313" key="9">
    <source>
        <dbReference type="EMBL" id="ABV97496.1"/>
    </source>
</evidence>
<sequence>MASLTNPPGGSGPAGLNGPPAGGGAPAGPVRVLIVDDDPLVRAALSMIIGGAPDLVVVGEATDGTEVPAAVAACAPDVVLMDIRMPRLDGLAATEELRSAPNPPEVLVLTTFDADEQVLRALRAGAGGFLLKDTAPAEIVHAVRRVAAGETMLSPTVTRQLVAHVTGAVGVDPRRQRARRQLATLSEREREVAIALGQGRSNAEIAGELFMSVATVKAYVSRLLVKLDLNNRVQVALLVHDAGLV</sequence>
<dbReference type="HOGENOM" id="CLU_000445_90_10_11"/>
<dbReference type="SUPFAM" id="SSF52172">
    <property type="entry name" value="CheY-like"/>
    <property type="match status" value="1"/>
</dbReference>
<accession>A8LVM8</accession>
<dbReference type="PRINTS" id="PR00038">
    <property type="entry name" value="HTHLUXR"/>
</dbReference>
<keyword evidence="2" id="KW-0805">Transcription regulation</keyword>
<dbReference type="GO" id="GO:0006355">
    <property type="term" value="P:regulation of DNA-templated transcription"/>
    <property type="evidence" value="ECO:0007669"/>
    <property type="project" value="InterPro"/>
</dbReference>
<dbReference type="AlphaFoldDB" id="A8LVM8"/>
<dbReference type="InterPro" id="IPR016032">
    <property type="entry name" value="Sig_transdc_resp-reg_C-effctor"/>
</dbReference>
<dbReference type="eggNOG" id="COG2197">
    <property type="taxonomic scope" value="Bacteria"/>
</dbReference>
<dbReference type="STRING" id="391037.Sare_1603"/>
<dbReference type="Pfam" id="PF00072">
    <property type="entry name" value="Response_reg"/>
    <property type="match status" value="1"/>
</dbReference>
<keyword evidence="3" id="KW-0238">DNA-binding</keyword>
<feature type="region of interest" description="Disordered" evidence="6">
    <location>
        <begin position="1"/>
        <end position="23"/>
    </location>
</feature>
<dbReference type="KEGG" id="saq:Sare_1603"/>
<dbReference type="CDD" id="cd06170">
    <property type="entry name" value="LuxR_C_like"/>
    <property type="match status" value="1"/>
</dbReference>
<dbReference type="GO" id="GO:0003677">
    <property type="term" value="F:DNA binding"/>
    <property type="evidence" value="ECO:0007669"/>
    <property type="project" value="UniProtKB-KW"/>
</dbReference>
<evidence type="ECO:0000259" key="8">
    <source>
        <dbReference type="PROSITE" id="PS50110"/>
    </source>
</evidence>
<dbReference type="InterPro" id="IPR001789">
    <property type="entry name" value="Sig_transdc_resp-reg_receiver"/>
</dbReference>
<gene>
    <name evidence="9" type="ordered locus">Sare_1603</name>
</gene>
<evidence type="ECO:0000256" key="4">
    <source>
        <dbReference type="ARBA" id="ARBA00023163"/>
    </source>
</evidence>
<evidence type="ECO:0000256" key="6">
    <source>
        <dbReference type="SAM" id="MobiDB-lite"/>
    </source>
</evidence>
<dbReference type="PROSITE" id="PS50110">
    <property type="entry name" value="RESPONSE_REGULATORY"/>
    <property type="match status" value="1"/>
</dbReference>
<evidence type="ECO:0000256" key="1">
    <source>
        <dbReference type="ARBA" id="ARBA00022553"/>
    </source>
</evidence>
<reference evidence="9" key="1">
    <citation type="submission" date="2007-10" db="EMBL/GenBank/DDBJ databases">
        <title>Complete sequence of Salinispora arenicola CNS-205.</title>
        <authorList>
            <consortium name="US DOE Joint Genome Institute"/>
            <person name="Copeland A."/>
            <person name="Lucas S."/>
            <person name="Lapidus A."/>
            <person name="Barry K."/>
            <person name="Glavina del Rio T."/>
            <person name="Dalin E."/>
            <person name="Tice H."/>
            <person name="Pitluck S."/>
            <person name="Foster B."/>
            <person name="Schmutz J."/>
            <person name="Larimer F."/>
            <person name="Land M."/>
            <person name="Hauser L."/>
            <person name="Kyrpides N."/>
            <person name="Ivanova N."/>
            <person name="Jensen P.R."/>
            <person name="Moore B.S."/>
            <person name="Penn K."/>
            <person name="Jenkins C."/>
            <person name="Udwary D."/>
            <person name="Xiang L."/>
            <person name="Gontang E."/>
            <person name="Richardson P."/>
        </authorList>
    </citation>
    <scope>NUCLEOTIDE SEQUENCE [LARGE SCALE GENOMIC DNA]</scope>
    <source>
        <strain evidence="9">CNS-205</strain>
    </source>
</reference>
<dbReference type="PANTHER" id="PTHR43214:SF24">
    <property type="entry name" value="TRANSCRIPTIONAL REGULATORY PROTEIN NARL-RELATED"/>
    <property type="match status" value="1"/>
</dbReference>
<dbReference type="InterPro" id="IPR011006">
    <property type="entry name" value="CheY-like_superfamily"/>
</dbReference>
<dbReference type="CDD" id="cd17535">
    <property type="entry name" value="REC_NarL-like"/>
    <property type="match status" value="1"/>
</dbReference>
<dbReference type="InterPro" id="IPR058245">
    <property type="entry name" value="NreC/VraR/RcsB-like_REC"/>
</dbReference>
<evidence type="ECO:0000256" key="5">
    <source>
        <dbReference type="PROSITE-ProRule" id="PRU00169"/>
    </source>
</evidence>
<dbReference type="PROSITE" id="PS00622">
    <property type="entry name" value="HTH_LUXR_1"/>
    <property type="match status" value="1"/>
</dbReference>
<evidence type="ECO:0000256" key="2">
    <source>
        <dbReference type="ARBA" id="ARBA00023015"/>
    </source>
</evidence>
<dbReference type="SMART" id="SM00421">
    <property type="entry name" value="HTH_LUXR"/>
    <property type="match status" value="1"/>
</dbReference>